<evidence type="ECO:0000256" key="1">
    <source>
        <dbReference type="SAM" id="MobiDB-lite"/>
    </source>
</evidence>
<evidence type="ECO:0000313" key="2">
    <source>
        <dbReference type="EMBL" id="TMW54934.1"/>
    </source>
</evidence>
<proteinExistence type="predicted"/>
<protein>
    <submittedName>
        <fullName evidence="2">Uncharacterized protein</fullName>
    </submittedName>
</protein>
<feature type="region of interest" description="Disordered" evidence="1">
    <location>
        <begin position="388"/>
        <end position="443"/>
    </location>
</feature>
<dbReference type="EMBL" id="SPLM01000158">
    <property type="protein sequence ID" value="TMW54934.1"/>
    <property type="molecule type" value="Genomic_DNA"/>
</dbReference>
<sequence length="443" mass="49028">MPDPTAIPSFLWQQLPLLYNMIAPNRLSGHSMSKPSGPLSASFLQSFAEFFASRKVTIELVFMTICWVKSVSALQGDAGLSRNVSRTIYHRWKLQDRLEKLISKGDAVPTMQKSMKKMLDDLKDAEKGDMVIRANPVLAGFVELDLHLLYLHVGNESVFPTPHFRGFCHLLMGMLRDSKGPLDNGDAGILKTMVNRNPALLGISASTTGARASDLDILLHHAAAGPARDKRTVEWMIQCGALYLQPTHCRNPPEPGTLDRGVVRKQLCNHLAVHSAAAAGLEDVMRLLLEADHLRDLNTRTFHTKESLAHLTVKNGHRGVYELLERLGADVRHPDAKGKYVYDLTSDASWKESIRALAEKQRRDYDSKGERKYVRANVTLAKLLSKLGKQREDAKSASPSNGKPAQTAPPPAPTTTQSENSTTKSVKKKKKKKGKEEASGHPR</sequence>
<dbReference type="Proteomes" id="UP000794436">
    <property type="component" value="Unassembled WGS sequence"/>
</dbReference>
<organism evidence="2 3">
    <name type="scientific">Pythium oligandrum</name>
    <name type="common">Mycoparasitic fungus</name>
    <dbReference type="NCBI Taxonomy" id="41045"/>
    <lineage>
        <taxon>Eukaryota</taxon>
        <taxon>Sar</taxon>
        <taxon>Stramenopiles</taxon>
        <taxon>Oomycota</taxon>
        <taxon>Peronosporomycetes</taxon>
        <taxon>Pythiales</taxon>
        <taxon>Pythiaceae</taxon>
        <taxon>Pythium</taxon>
    </lineage>
</organism>
<comment type="caution">
    <text evidence="2">The sequence shown here is derived from an EMBL/GenBank/DDBJ whole genome shotgun (WGS) entry which is preliminary data.</text>
</comment>
<feature type="compositionally biased region" description="Basic and acidic residues" evidence="1">
    <location>
        <begin position="434"/>
        <end position="443"/>
    </location>
</feature>
<accession>A0A8K1C1Z2</accession>
<evidence type="ECO:0000313" key="3">
    <source>
        <dbReference type="Proteomes" id="UP000794436"/>
    </source>
</evidence>
<dbReference type="AlphaFoldDB" id="A0A8K1C1Z2"/>
<dbReference type="SUPFAM" id="SSF48403">
    <property type="entry name" value="Ankyrin repeat"/>
    <property type="match status" value="1"/>
</dbReference>
<name>A0A8K1C1Z2_PYTOL</name>
<reference evidence="2" key="1">
    <citation type="submission" date="2019-03" db="EMBL/GenBank/DDBJ databases">
        <title>Long read genome sequence of the mycoparasitic Pythium oligandrum ATCC 38472 isolated from sugarbeet rhizosphere.</title>
        <authorList>
            <person name="Gaulin E."/>
        </authorList>
    </citation>
    <scope>NUCLEOTIDE SEQUENCE</scope>
    <source>
        <strain evidence="2">ATCC 38472_TT</strain>
    </source>
</reference>
<dbReference type="OrthoDB" id="111500at2759"/>
<dbReference type="Gene3D" id="1.25.40.20">
    <property type="entry name" value="Ankyrin repeat-containing domain"/>
    <property type="match status" value="1"/>
</dbReference>
<gene>
    <name evidence="2" type="ORF">Poli38472_014868</name>
</gene>
<dbReference type="InterPro" id="IPR036770">
    <property type="entry name" value="Ankyrin_rpt-contain_sf"/>
</dbReference>
<keyword evidence="3" id="KW-1185">Reference proteome</keyword>